<dbReference type="KEGG" id="pfer:IRI77_22955"/>
<feature type="transmembrane region" description="Helical" evidence="2">
    <location>
        <begin position="31"/>
        <end position="59"/>
    </location>
</feature>
<dbReference type="EMBL" id="CP063849">
    <property type="protein sequence ID" value="QOY85672.1"/>
    <property type="molecule type" value="Genomic_DNA"/>
</dbReference>
<keyword evidence="2" id="KW-1133">Transmembrane helix</keyword>
<dbReference type="RefSeq" id="WP_194447342.1">
    <property type="nucleotide sequence ID" value="NZ_CP063849.1"/>
</dbReference>
<feature type="transmembrane region" description="Helical" evidence="2">
    <location>
        <begin position="386"/>
        <end position="410"/>
    </location>
</feature>
<feature type="transmembrane region" description="Helical" evidence="2">
    <location>
        <begin position="362"/>
        <end position="379"/>
    </location>
</feature>
<evidence type="ECO:0000256" key="2">
    <source>
        <dbReference type="SAM" id="Phobius"/>
    </source>
</evidence>
<feature type="transmembrane region" description="Helical" evidence="2">
    <location>
        <begin position="272"/>
        <end position="294"/>
    </location>
</feature>
<feature type="transmembrane region" description="Helical" evidence="2">
    <location>
        <begin position="104"/>
        <end position="125"/>
    </location>
</feature>
<evidence type="ECO:0000313" key="3">
    <source>
        <dbReference type="EMBL" id="QOY85672.1"/>
    </source>
</evidence>
<accession>A0A7S7SH98</accession>
<gene>
    <name evidence="3" type="ORF">IRI77_22955</name>
</gene>
<feature type="transmembrane region" description="Helical" evidence="2">
    <location>
        <begin position="218"/>
        <end position="234"/>
    </location>
</feature>
<evidence type="ECO:0000313" key="4">
    <source>
        <dbReference type="Proteomes" id="UP000593892"/>
    </source>
</evidence>
<proteinExistence type="predicted"/>
<keyword evidence="2" id="KW-0472">Membrane</keyword>
<reference evidence="3 4" key="1">
    <citation type="submission" date="2020-10" db="EMBL/GenBank/DDBJ databases">
        <title>Complete genome sequence of Paludibaculum fermentans P105T, a facultatively anaerobic acidobacterium capable of dissimilatory Fe(III) reduction.</title>
        <authorList>
            <person name="Dedysh S.N."/>
            <person name="Beletsky A.V."/>
            <person name="Kulichevskaya I.S."/>
            <person name="Mardanov A.V."/>
            <person name="Ravin N.V."/>
        </authorList>
    </citation>
    <scope>NUCLEOTIDE SEQUENCE [LARGE SCALE GENOMIC DNA]</scope>
    <source>
        <strain evidence="3 4">P105</strain>
    </source>
</reference>
<feature type="transmembrane region" description="Helical" evidence="2">
    <location>
        <begin position="66"/>
        <end position="84"/>
    </location>
</feature>
<sequence>MMGLTALLLAWAIGWPWVRASQACDGLRPRWMAWILEILLALPVGLAATAALSFALLWAGLGAQTAAYTADGVLAVCGVVGWFLRRNPDTGQDDAPEVLVFKWTWLAAVAFGVGMVLFVAAFFAFTNGNPQGNWDAWSSWNLRAKFLTDASTWRLAVTSEYGLANADAPLLWPSVVARGWIYGGAVGDARVPIIASLLFGAAIPLLLGFALALLRSPALGWLGGVILLASTPLWRQAPGQYADTPVGCLILASLIVAALAERKNWDPGALALSGLLAALAASAKNEGAVFFVLLAGTLAWQARVKAAAWLGGALPALLLAICFPLLLAPKTAGLSFGLLADMGRGAAVLRNFLDSLLQLGDFPAHPVLLFAALALVLKVRSPRGPWWPLIVPGLLLLADLIVLWVTPASVGWQIDTALDRKMVQVIAPLLFAGVLLVRAPESLPEPAEPQDRSEARSRRRKQR</sequence>
<keyword evidence="4" id="KW-1185">Reference proteome</keyword>
<feature type="region of interest" description="Disordered" evidence="1">
    <location>
        <begin position="443"/>
        <end position="463"/>
    </location>
</feature>
<organism evidence="3 4">
    <name type="scientific">Paludibaculum fermentans</name>
    <dbReference type="NCBI Taxonomy" id="1473598"/>
    <lineage>
        <taxon>Bacteria</taxon>
        <taxon>Pseudomonadati</taxon>
        <taxon>Acidobacteriota</taxon>
        <taxon>Terriglobia</taxon>
        <taxon>Bryobacterales</taxon>
        <taxon>Bryobacteraceae</taxon>
        <taxon>Paludibaculum</taxon>
    </lineage>
</organism>
<evidence type="ECO:0008006" key="5">
    <source>
        <dbReference type="Google" id="ProtNLM"/>
    </source>
</evidence>
<dbReference type="AlphaFoldDB" id="A0A7S7SH98"/>
<feature type="transmembrane region" description="Helical" evidence="2">
    <location>
        <begin position="422"/>
        <end position="439"/>
    </location>
</feature>
<dbReference type="Proteomes" id="UP000593892">
    <property type="component" value="Chromosome"/>
</dbReference>
<evidence type="ECO:0000256" key="1">
    <source>
        <dbReference type="SAM" id="MobiDB-lite"/>
    </source>
</evidence>
<keyword evidence="2" id="KW-0812">Transmembrane</keyword>
<name>A0A7S7SH98_PALFE</name>
<protein>
    <recommendedName>
        <fullName evidence="5">Glycosyltransferase RgtA/B/C/D-like domain-containing protein</fullName>
    </recommendedName>
</protein>
<feature type="transmembrane region" description="Helical" evidence="2">
    <location>
        <begin position="306"/>
        <end position="327"/>
    </location>
</feature>
<feature type="transmembrane region" description="Helical" evidence="2">
    <location>
        <begin position="191"/>
        <end position="212"/>
    </location>
</feature>